<dbReference type="InterPro" id="IPR036164">
    <property type="entry name" value="bL21-like_sf"/>
</dbReference>
<organism evidence="3 4">
    <name type="scientific">Sporormia fimetaria CBS 119925</name>
    <dbReference type="NCBI Taxonomy" id="1340428"/>
    <lineage>
        <taxon>Eukaryota</taxon>
        <taxon>Fungi</taxon>
        <taxon>Dikarya</taxon>
        <taxon>Ascomycota</taxon>
        <taxon>Pezizomycotina</taxon>
        <taxon>Dothideomycetes</taxon>
        <taxon>Pleosporomycetidae</taxon>
        <taxon>Pleosporales</taxon>
        <taxon>Sporormiaceae</taxon>
        <taxon>Sporormia</taxon>
    </lineage>
</organism>
<dbReference type="Proteomes" id="UP000799440">
    <property type="component" value="Unassembled WGS sequence"/>
</dbReference>
<accession>A0A6A6VK25</accession>
<proteinExistence type="inferred from homology"/>
<dbReference type="PANTHER" id="PTHR21349">
    <property type="entry name" value="50S RIBOSOMAL PROTEIN L21"/>
    <property type="match status" value="1"/>
</dbReference>
<evidence type="ECO:0000256" key="1">
    <source>
        <dbReference type="ARBA" id="ARBA00008563"/>
    </source>
</evidence>
<evidence type="ECO:0000256" key="2">
    <source>
        <dbReference type="ARBA" id="ARBA00044129"/>
    </source>
</evidence>
<dbReference type="EMBL" id="MU006563">
    <property type="protein sequence ID" value="KAF2750968.1"/>
    <property type="molecule type" value="Genomic_DNA"/>
</dbReference>
<dbReference type="SUPFAM" id="SSF141091">
    <property type="entry name" value="L21p-like"/>
    <property type="match status" value="1"/>
</dbReference>
<reference evidence="3" key="1">
    <citation type="journal article" date="2020" name="Stud. Mycol.">
        <title>101 Dothideomycetes genomes: a test case for predicting lifestyles and emergence of pathogens.</title>
        <authorList>
            <person name="Haridas S."/>
            <person name="Albert R."/>
            <person name="Binder M."/>
            <person name="Bloem J."/>
            <person name="Labutti K."/>
            <person name="Salamov A."/>
            <person name="Andreopoulos B."/>
            <person name="Baker S."/>
            <person name="Barry K."/>
            <person name="Bills G."/>
            <person name="Bluhm B."/>
            <person name="Cannon C."/>
            <person name="Castanera R."/>
            <person name="Culley D."/>
            <person name="Daum C."/>
            <person name="Ezra D."/>
            <person name="Gonzalez J."/>
            <person name="Henrissat B."/>
            <person name="Kuo A."/>
            <person name="Liang C."/>
            <person name="Lipzen A."/>
            <person name="Lutzoni F."/>
            <person name="Magnuson J."/>
            <person name="Mondo S."/>
            <person name="Nolan M."/>
            <person name="Ohm R."/>
            <person name="Pangilinan J."/>
            <person name="Park H.-J."/>
            <person name="Ramirez L."/>
            <person name="Alfaro M."/>
            <person name="Sun H."/>
            <person name="Tritt A."/>
            <person name="Yoshinaga Y."/>
            <person name="Zwiers L.-H."/>
            <person name="Turgeon B."/>
            <person name="Goodwin S."/>
            <person name="Spatafora J."/>
            <person name="Crous P."/>
            <person name="Grigoriev I."/>
        </authorList>
    </citation>
    <scope>NUCLEOTIDE SEQUENCE</scope>
    <source>
        <strain evidence="3">CBS 119925</strain>
    </source>
</reference>
<dbReference type="PANTHER" id="PTHR21349:SF0">
    <property type="entry name" value="LARGE RIBOSOMAL SUBUNIT PROTEIN BL21M"/>
    <property type="match status" value="1"/>
</dbReference>
<dbReference type="OrthoDB" id="5994at2759"/>
<dbReference type="InterPro" id="IPR028909">
    <property type="entry name" value="bL21-like"/>
</dbReference>
<keyword evidence="4" id="KW-1185">Reference proteome</keyword>
<dbReference type="AlphaFoldDB" id="A0A6A6VK25"/>
<protein>
    <recommendedName>
        <fullName evidence="2">Large ribosomal subunit protein bL21m</fullName>
    </recommendedName>
</protein>
<dbReference type="Pfam" id="PF00829">
    <property type="entry name" value="Ribosomal_L21p"/>
    <property type="match status" value="1"/>
</dbReference>
<name>A0A6A6VK25_9PLEO</name>
<dbReference type="GO" id="GO:0005762">
    <property type="term" value="C:mitochondrial large ribosomal subunit"/>
    <property type="evidence" value="ECO:0007669"/>
    <property type="project" value="TreeGrafter"/>
</dbReference>
<sequence>MALFAPTLRRSLIQATPRTSSAPSALPPTFLLPFRAHLTTATVSHTLDPGTTPEPLIQSGQRVSSALTQKLSSGVAQSQAAAKAPAPASAIRELPYARKSVTTSGLTPSIRQLLPLLQTQPAHYITIHIHGRPYLVTRGDEVRLPFLMQGVGPGDVLRLNRATHIGSRDYTLKAPEAVKGTRDEPKKVFYLDEKLFVCRATVIGTEMEPMRVMEKTKRRQRHVRHVFSQHKYTVLKISQLEIKSLEQYERLLKVE</sequence>
<gene>
    <name evidence="3" type="ORF">M011DRAFT_417432</name>
</gene>
<evidence type="ECO:0000313" key="4">
    <source>
        <dbReference type="Proteomes" id="UP000799440"/>
    </source>
</evidence>
<comment type="similarity">
    <text evidence="1">Belongs to the bacterial ribosomal protein bL21 family.</text>
</comment>
<evidence type="ECO:0000313" key="3">
    <source>
        <dbReference type="EMBL" id="KAF2750968.1"/>
    </source>
</evidence>
<dbReference type="GO" id="GO:0003735">
    <property type="term" value="F:structural constituent of ribosome"/>
    <property type="evidence" value="ECO:0007669"/>
    <property type="project" value="TreeGrafter"/>
</dbReference>